<keyword evidence="2" id="KW-0812">Transmembrane</keyword>
<keyword evidence="2" id="KW-1133">Transmembrane helix</keyword>
<sequence length="252" mass="27071">MPTAAPLAHPLNTRTGRDAARATQLARPLTWALGLGTALVVAPVAFAVVQGVAGLVVAGAIGMAGVQLAPVLALKLANWRLRLMQGEARGSPLPTLDNLLLDRRAALAQASFQLQSAIAQIDAFVEQAGEYARRHPDAAPRWLERARRAEQMRAQKKHALRTAAESVAAFEQEVERARTEWALVEAERALNSALGATHGDPMDQLLERTALDSVRLEMNRAFASLETELVLDLQTVPPSQPHAALADQGDRA</sequence>
<reference evidence="3 4" key="1">
    <citation type="submission" date="2020-07" db="EMBL/GenBank/DDBJ databases">
        <title>Genomic Encyclopedia of Archaeal and Bacterial Type Strains, Phase II (KMG-II): from individual species to whole genera.</title>
        <authorList>
            <person name="Goeker M."/>
        </authorList>
    </citation>
    <scope>NUCLEOTIDE SEQUENCE [LARGE SCALE GENOMIC DNA]</scope>
    <source>
        <strain evidence="3 4">DSM 21226</strain>
    </source>
</reference>
<accession>A0A7Y9QZQ9</accession>
<keyword evidence="2" id="KW-0472">Membrane</keyword>
<evidence type="ECO:0000313" key="3">
    <source>
        <dbReference type="EMBL" id="NYG32555.1"/>
    </source>
</evidence>
<organism evidence="3 4">
    <name type="scientific">Sphaerotilus montanus</name>
    <dbReference type="NCBI Taxonomy" id="522889"/>
    <lineage>
        <taxon>Bacteria</taxon>
        <taxon>Pseudomonadati</taxon>
        <taxon>Pseudomonadota</taxon>
        <taxon>Betaproteobacteria</taxon>
        <taxon>Burkholderiales</taxon>
        <taxon>Sphaerotilaceae</taxon>
        <taxon>Sphaerotilus</taxon>
    </lineage>
</organism>
<proteinExistence type="predicted"/>
<dbReference type="Proteomes" id="UP000518288">
    <property type="component" value="Unassembled WGS sequence"/>
</dbReference>
<comment type="caution">
    <text evidence="3">The sequence shown here is derived from an EMBL/GenBank/DDBJ whole genome shotgun (WGS) entry which is preliminary data.</text>
</comment>
<evidence type="ECO:0000256" key="2">
    <source>
        <dbReference type="SAM" id="Phobius"/>
    </source>
</evidence>
<keyword evidence="4" id="KW-1185">Reference proteome</keyword>
<dbReference type="EMBL" id="JACCFH010000001">
    <property type="protein sequence ID" value="NYG32555.1"/>
    <property type="molecule type" value="Genomic_DNA"/>
</dbReference>
<name>A0A7Y9QZQ9_9BURK</name>
<gene>
    <name evidence="3" type="ORF">BDD16_001541</name>
</gene>
<feature type="transmembrane region" description="Helical" evidence="2">
    <location>
        <begin position="29"/>
        <end position="49"/>
    </location>
</feature>
<dbReference type="AlphaFoldDB" id="A0A7Y9QZQ9"/>
<protein>
    <submittedName>
        <fullName evidence="3">Uncharacterized protein</fullName>
    </submittedName>
</protein>
<evidence type="ECO:0000256" key="1">
    <source>
        <dbReference type="SAM" id="Coils"/>
    </source>
</evidence>
<keyword evidence="1" id="KW-0175">Coiled coil</keyword>
<feature type="coiled-coil region" evidence="1">
    <location>
        <begin position="160"/>
        <end position="187"/>
    </location>
</feature>
<feature type="transmembrane region" description="Helical" evidence="2">
    <location>
        <begin position="55"/>
        <end position="74"/>
    </location>
</feature>
<dbReference type="RefSeq" id="WP_179633436.1">
    <property type="nucleotide sequence ID" value="NZ_JACCFH010000001.1"/>
</dbReference>
<evidence type="ECO:0000313" key="4">
    <source>
        <dbReference type="Proteomes" id="UP000518288"/>
    </source>
</evidence>